<accession>A0A1H7YXJ0</accession>
<evidence type="ECO:0000313" key="3">
    <source>
        <dbReference type="Proteomes" id="UP000199206"/>
    </source>
</evidence>
<name>A0A1H7YXJ0_9SPHN</name>
<dbReference type="OrthoDB" id="7172943at2"/>
<organism evidence="2 3">
    <name type="scientific">Sphingomonas gellani</name>
    <dbReference type="NCBI Taxonomy" id="1166340"/>
    <lineage>
        <taxon>Bacteria</taxon>
        <taxon>Pseudomonadati</taxon>
        <taxon>Pseudomonadota</taxon>
        <taxon>Alphaproteobacteria</taxon>
        <taxon>Sphingomonadales</taxon>
        <taxon>Sphingomonadaceae</taxon>
        <taxon>Sphingomonas</taxon>
    </lineage>
</organism>
<dbReference type="STRING" id="1166340.SAMN05192583_0445"/>
<dbReference type="EMBL" id="FOCF01000001">
    <property type="protein sequence ID" value="SEM50665.1"/>
    <property type="molecule type" value="Genomic_DNA"/>
</dbReference>
<dbReference type="NCBIfam" id="NF047637">
    <property type="entry name" value="lipo_CC0125"/>
    <property type="match status" value="1"/>
</dbReference>
<sequence length="210" mass="23237">MAFSFGRKVALGAFASGALLVAGCATETAYRPATGQGFYRQGYSERQIEPSRFLVSFAGNSVTSRDTVERYLFFRSAELTLQQGYDYFVMVDRDTDRQSRTYTTPGLGGGWGYGGLGGYWGPSWRYYGRGFGGFGYNRGFGGFGWSPWYGGGFGGWNDFDVQTVDRFEATAEIVMRKGPIPQGNVRAFDARRVVETIGPSVVLPGQERRR</sequence>
<evidence type="ECO:0008006" key="4">
    <source>
        <dbReference type="Google" id="ProtNLM"/>
    </source>
</evidence>
<evidence type="ECO:0000313" key="2">
    <source>
        <dbReference type="EMBL" id="SEM50665.1"/>
    </source>
</evidence>
<dbReference type="Proteomes" id="UP000199206">
    <property type="component" value="Unassembled WGS sequence"/>
</dbReference>
<proteinExistence type="predicted"/>
<feature type="signal peptide" evidence="1">
    <location>
        <begin position="1"/>
        <end position="21"/>
    </location>
</feature>
<gene>
    <name evidence="2" type="ORF">SAMN05192583_0445</name>
</gene>
<dbReference type="PROSITE" id="PS51257">
    <property type="entry name" value="PROKAR_LIPOPROTEIN"/>
    <property type="match status" value="1"/>
</dbReference>
<protein>
    <recommendedName>
        <fullName evidence="4">DUF4136 domain-containing protein</fullName>
    </recommendedName>
</protein>
<dbReference type="AlphaFoldDB" id="A0A1H7YXJ0"/>
<reference evidence="3" key="1">
    <citation type="submission" date="2016-10" db="EMBL/GenBank/DDBJ databases">
        <authorList>
            <person name="Varghese N."/>
            <person name="Submissions S."/>
        </authorList>
    </citation>
    <scope>NUCLEOTIDE SEQUENCE [LARGE SCALE GENOMIC DNA]</scope>
    <source>
        <strain evidence="3">S6-262</strain>
    </source>
</reference>
<feature type="chain" id="PRO_5011445842" description="DUF4136 domain-containing protein" evidence="1">
    <location>
        <begin position="22"/>
        <end position="210"/>
    </location>
</feature>
<evidence type="ECO:0000256" key="1">
    <source>
        <dbReference type="SAM" id="SignalP"/>
    </source>
</evidence>
<keyword evidence="1" id="KW-0732">Signal</keyword>
<keyword evidence="3" id="KW-1185">Reference proteome</keyword>
<dbReference type="RefSeq" id="WP_093663814.1">
    <property type="nucleotide sequence ID" value="NZ_FOCF01000001.1"/>
</dbReference>